<proteinExistence type="inferred from homology"/>
<protein>
    <recommendedName>
        <fullName evidence="5">Flagellar hook-associated protein 2</fullName>
        <shortName evidence="5">HAP2</shortName>
    </recommendedName>
    <alternativeName>
        <fullName evidence="5">Flagellar cap protein</fullName>
    </alternativeName>
</protein>
<organism evidence="8 9">
    <name type="scientific">Allosphingosinicella flava</name>
    <dbReference type="NCBI Taxonomy" id="2771430"/>
    <lineage>
        <taxon>Bacteria</taxon>
        <taxon>Pseudomonadati</taxon>
        <taxon>Pseudomonadota</taxon>
        <taxon>Alphaproteobacteria</taxon>
        <taxon>Sphingomonadales</taxon>
        <taxon>Sphingomonadaceae</taxon>
        <taxon>Allosphingosinicella</taxon>
    </lineage>
</organism>
<name>A0A7T2GLV9_9SPHN</name>
<dbReference type="AlphaFoldDB" id="A0A7T2GLV9"/>
<keyword evidence="8" id="KW-0282">Flagellum</keyword>
<evidence type="ECO:0000256" key="1">
    <source>
        <dbReference type="ARBA" id="ARBA00009764"/>
    </source>
</evidence>
<sequence length="529" mass="54426">MGAGSGIDTAKLVDDLYNASRAPKEAAIKKREEANAAKISALGEASNALASFSSALSSLISGGTLFTQPTVSDPSILSAKALAGSRIGDYSATLEVKRLAQAQTLVGAPFANASDPVGEGTLTLRIGGVATQVAIGPANNSLEGLAKAINDKKAGVTASLVKGSTGVQLMLKGQTGAAQAFTLDVPGGTTSGLERFAYDPNVSGGLTRAQEARDAVLILDGVQVLRDRNSVSDLIPGMQLDLVKAVDGTTVTIGTQRPVAAIRQAVSDFVTAFNELNTVLKDMAGPGVPGKGAGPLRQDVGIRDMQRQLAQLPTTILSSQNGIRTLGDIGVRTNRDGSVAIDEASLERALKESPDAVEALFNPGQFSSNPNLVISSALGKVKPGTYTITDVVPGVNGGNASGKINGVAAGAVGDYLVAPSGSPAVGLTLQVKGAVVAATITIDAGLGGALAAIKDRLFALGGPLTNSNERLRKEADDLADARETMERRMTTFKNRLVNDYAAMEKRVSAFKATQSYLEQQVKIWTGNND</sequence>
<dbReference type="GO" id="GO:0071973">
    <property type="term" value="P:bacterial-type flagellum-dependent cell motility"/>
    <property type="evidence" value="ECO:0007669"/>
    <property type="project" value="TreeGrafter"/>
</dbReference>
<dbReference type="GO" id="GO:0005576">
    <property type="term" value="C:extracellular region"/>
    <property type="evidence" value="ECO:0007669"/>
    <property type="project" value="UniProtKB-SubCell"/>
</dbReference>
<dbReference type="InterPro" id="IPR010809">
    <property type="entry name" value="FliD_C"/>
</dbReference>
<dbReference type="PANTHER" id="PTHR30288">
    <property type="entry name" value="FLAGELLAR CAP/ASSEMBLY PROTEIN FLID"/>
    <property type="match status" value="1"/>
</dbReference>
<dbReference type="Pfam" id="PF07195">
    <property type="entry name" value="FliD_C"/>
    <property type="match status" value="1"/>
</dbReference>
<evidence type="ECO:0000256" key="3">
    <source>
        <dbReference type="ARBA" id="ARBA00023054"/>
    </source>
</evidence>
<reference evidence="8 9" key="1">
    <citation type="submission" date="2020-11" db="EMBL/GenBank/DDBJ databases">
        <title>Genome seq and assembly of Sphingosinicella sp.</title>
        <authorList>
            <person name="Chhetri G."/>
        </authorList>
    </citation>
    <scope>NUCLEOTIDE SEQUENCE [LARGE SCALE GENOMIC DNA]</scope>
    <source>
        <strain evidence="8 9">UDD2</strain>
    </source>
</reference>
<evidence type="ECO:0000259" key="7">
    <source>
        <dbReference type="Pfam" id="PF07195"/>
    </source>
</evidence>
<dbReference type="Proteomes" id="UP000594873">
    <property type="component" value="Chromosome"/>
</dbReference>
<evidence type="ECO:0000259" key="6">
    <source>
        <dbReference type="Pfam" id="PF02465"/>
    </source>
</evidence>
<evidence type="ECO:0000256" key="5">
    <source>
        <dbReference type="RuleBase" id="RU362066"/>
    </source>
</evidence>
<dbReference type="GO" id="GO:0009424">
    <property type="term" value="C:bacterial-type flagellum hook"/>
    <property type="evidence" value="ECO:0007669"/>
    <property type="project" value="UniProtKB-UniRule"/>
</dbReference>
<comment type="similarity">
    <text evidence="1 5">Belongs to the FliD family.</text>
</comment>
<evidence type="ECO:0000313" key="9">
    <source>
        <dbReference type="Proteomes" id="UP000594873"/>
    </source>
</evidence>
<keyword evidence="4 5" id="KW-0975">Bacterial flagellum</keyword>
<accession>A0A7T2GLV9</accession>
<feature type="domain" description="Flagellar hook-associated protein 2 N-terminal" evidence="6">
    <location>
        <begin position="5"/>
        <end position="103"/>
    </location>
</feature>
<evidence type="ECO:0000256" key="4">
    <source>
        <dbReference type="ARBA" id="ARBA00023143"/>
    </source>
</evidence>
<keyword evidence="5" id="KW-0964">Secreted</keyword>
<evidence type="ECO:0000256" key="2">
    <source>
        <dbReference type="ARBA" id="ARBA00011255"/>
    </source>
</evidence>
<keyword evidence="8" id="KW-0969">Cilium</keyword>
<dbReference type="InterPro" id="IPR003481">
    <property type="entry name" value="FliD_N"/>
</dbReference>
<evidence type="ECO:0000313" key="8">
    <source>
        <dbReference type="EMBL" id="QPQ56192.1"/>
    </source>
</evidence>
<dbReference type="Pfam" id="PF02465">
    <property type="entry name" value="FliD_N"/>
    <property type="match status" value="1"/>
</dbReference>
<gene>
    <name evidence="8" type="primary">fliD</name>
    <name evidence="8" type="ORF">IC614_01765</name>
</gene>
<dbReference type="KEGG" id="sflv:IC614_01765"/>
<dbReference type="InterPro" id="IPR040026">
    <property type="entry name" value="FliD"/>
</dbReference>
<dbReference type="PANTHER" id="PTHR30288:SF0">
    <property type="entry name" value="FLAGELLAR HOOK-ASSOCIATED PROTEIN 2"/>
    <property type="match status" value="1"/>
</dbReference>
<comment type="subunit">
    <text evidence="2 5">Homopentamer.</text>
</comment>
<feature type="coiled-coil region" evidence="5">
    <location>
        <begin position="464"/>
        <end position="495"/>
    </location>
</feature>
<feature type="domain" description="Flagellar hook-associated protein 2 C-terminal" evidence="7">
    <location>
        <begin position="212"/>
        <end position="510"/>
    </location>
</feature>
<dbReference type="EMBL" id="CP065592">
    <property type="protein sequence ID" value="QPQ56192.1"/>
    <property type="molecule type" value="Genomic_DNA"/>
</dbReference>
<keyword evidence="3 5" id="KW-0175">Coiled coil</keyword>
<comment type="function">
    <text evidence="5">Required for morphogenesis and for the elongation of the flagellar filament by facilitating polymerization of the flagellin monomers at the tip of growing filament. Forms a capping structure, which prevents flagellin subunits (transported through the central channel of the flagellum) from leaking out without polymerization at the distal end.</text>
</comment>
<dbReference type="GO" id="GO:0007155">
    <property type="term" value="P:cell adhesion"/>
    <property type="evidence" value="ECO:0007669"/>
    <property type="project" value="InterPro"/>
</dbReference>
<dbReference type="GO" id="GO:0009421">
    <property type="term" value="C:bacterial-type flagellum filament cap"/>
    <property type="evidence" value="ECO:0007669"/>
    <property type="project" value="InterPro"/>
</dbReference>
<keyword evidence="9" id="KW-1185">Reference proteome</keyword>
<comment type="subcellular location">
    <subcellularLocation>
        <location evidence="5">Secreted</location>
    </subcellularLocation>
    <subcellularLocation>
        <location evidence="5">Bacterial flagellum</location>
    </subcellularLocation>
</comment>
<keyword evidence="8" id="KW-0966">Cell projection</keyword>